<dbReference type="InterPro" id="IPR026877">
    <property type="entry name" value="DXPR_C"/>
</dbReference>
<feature type="binding site" evidence="9">
    <location>
        <position position="13"/>
    </location>
    <ligand>
        <name>NADPH</name>
        <dbReference type="ChEBI" id="CHEBI:57783"/>
    </ligand>
</feature>
<evidence type="ECO:0000256" key="2">
    <source>
        <dbReference type="ARBA" id="ARBA00006825"/>
    </source>
</evidence>
<keyword evidence="7 9" id="KW-0414">Isoprene biosynthesis</keyword>
<feature type="domain" description="1-deoxy-D-xylulose 5-phosphate reductoisomerase N-terminal" evidence="10">
    <location>
        <begin position="4"/>
        <end position="130"/>
    </location>
</feature>
<name>A0ABX8JMT2_9BACT</name>
<feature type="binding site" evidence="9">
    <location>
        <position position="216"/>
    </location>
    <ligand>
        <name>1-deoxy-D-xylulose 5-phosphate</name>
        <dbReference type="ChEBI" id="CHEBI:57792"/>
    </ligand>
</feature>
<evidence type="ECO:0000259" key="11">
    <source>
        <dbReference type="Pfam" id="PF08436"/>
    </source>
</evidence>
<evidence type="ECO:0000256" key="1">
    <source>
        <dbReference type="ARBA" id="ARBA00005094"/>
    </source>
</evidence>
<keyword evidence="3 9" id="KW-0479">Metal-binding</keyword>
<evidence type="ECO:0000259" key="10">
    <source>
        <dbReference type="Pfam" id="PF02670"/>
    </source>
</evidence>
<comment type="catalytic activity">
    <reaction evidence="8">
        <text>2-C-methyl-D-erythritol 4-phosphate + NADP(+) = 1-deoxy-D-xylulose 5-phosphate + NADPH + H(+)</text>
        <dbReference type="Rhea" id="RHEA:13717"/>
        <dbReference type="ChEBI" id="CHEBI:15378"/>
        <dbReference type="ChEBI" id="CHEBI:57783"/>
        <dbReference type="ChEBI" id="CHEBI:57792"/>
        <dbReference type="ChEBI" id="CHEBI:58262"/>
        <dbReference type="ChEBI" id="CHEBI:58349"/>
        <dbReference type="EC" id="1.1.1.267"/>
    </reaction>
    <physiologicalReaction direction="right-to-left" evidence="8">
        <dbReference type="Rhea" id="RHEA:13719"/>
    </physiologicalReaction>
</comment>
<evidence type="ECO:0000256" key="6">
    <source>
        <dbReference type="ARBA" id="ARBA00023211"/>
    </source>
</evidence>
<feature type="binding site" evidence="9">
    <location>
        <position position="197"/>
    </location>
    <ligand>
        <name>1-deoxy-D-xylulose 5-phosphate</name>
        <dbReference type="ChEBI" id="CHEBI:57792"/>
    </ligand>
</feature>
<protein>
    <recommendedName>
        <fullName evidence="9">1-deoxy-D-xylulose 5-phosphate reductoisomerase</fullName>
        <shortName evidence="9">DXP reductoisomerase</shortName>
        <ecNumber evidence="9">1.1.1.267</ecNumber>
    </recommendedName>
    <alternativeName>
        <fullName evidence="9">1-deoxyxylulose-5-phosphate reductoisomerase</fullName>
    </alternativeName>
    <alternativeName>
        <fullName evidence="9">2-C-methyl-D-erythritol 4-phosphate synthase</fullName>
    </alternativeName>
</protein>
<comment type="similarity">
    <text evidence="2 9">Belongs to the DXR family.</text>
</comment>
<gene>
    <name evidence="9" type="primary">dxr</name>
    <name evidence="13" type="ORF">KP005_06265</name>
</gene>
<dbReference type="PIRSF" id="PIRSF006205">
    <property type="entry name" value="Dxp_reductismrs"/>
    <property type="match status" value="1"/>
</dbReference>
<feature type="binding site" evidence="9">
    <location>
        <position position="11"/>
    </location>
    <ligand>
        <name>NADPH</name>
        <dbReference type="ChEBI" id="CHEBI:57783"/>
    </ligand>
</feature>
<feature type="binding site" evidence="9">
    <location>
        <position position="124"/>
    </location>
    <ligand>
        <name>NADPH</name>
        <dbReference type="ChEBI" id="CHEBI:57783"/>
    </ligand>
</feature>
<comment type="cofactor">
    <cofactor evidence="9">
        <name>Mg(2+)</name>
        <dbReference type="ChEBI" id="CHEBI:18420"/>
    </cofactor>
    <cofactor evidence="9">
        <name>Mn(2+)</name>
        <dbReference type="ChEBI" id="CHEBI:29035"/>
    </cofactor>
</comment>
<evidence type="ECO:0000313" key="14">
    <source>
        <dbReference type="Proteomes" id="UP000683493"/>
    </source>
</evidence>
<sequence length="385" mass="41357">MKNLTILGSTGSIGASTLEVVAAHRDKFRVVALTAGSNLELLKEQIETFQPDLVSVLCADKAKALSRSLRGKKPEIMHGVEGLIAAATAAETTMVVAAIVGAAGLVPTAAAIMAGKDVALANKETLVTAGHLIMRMVREKDVRLYPVDSEHCAVFQSMAGHRSQDIHRVILTASGGPFLNWGKEKLACATVADALNHPNWSMGKKITVDSASMMNKGLEVIEARWLFDIPVERIAVNIHPQSIVHSMVEYIDGSVMAQLGVPDMKGPIAYALTYPGRVASGVKPLDLTELSGLTFLKPDTDRFPALKLAYDAVQAGESMPAVMNAANEIAVENFLSGRIGFMAISETIARVMELHTPRSLHSIEEVLEADRWGRRTARELLGCTN</sequence>
<dbReference type="NCBIfam" id="NF009114">
    <property type="entry name" value="PRK12464.1"/>
    <property type="match status" value="1"/>
</dbReference>
<comment type="caution">
    <text evidence="9">Lacks conserved residue(s) required for the propagation of feature annotation.</text>
</comment>
<dbReference type="EC" id="1.1.1.267" evidence="9"/>
<feature type="binding site" evidence="9">
    <location>
        <position position="38"/>
    </location>
    <ligand>
        <name>NADPH</name>
        <dbReference type="ChEBI" id="CHEBI:57783"/>
    </ligand>
</feature>
<dbReference type="InterPro" id="IPR013644">
    <property type="entry name" value="DXP_reductoisomerase_C"/>
</dbReference>
<keyword evidence="4 9" id="KW-0521">NADP</keyword>
<evidence type="ECO:0000256" key="8">
    <source>
        <dbReference type="ARBA" id="ARBA00048543"/>
    </source>
</evidence>
<feature type="domain" description="1-deoxy-D-xylulose 5-phosphate reductoisomerase C-terminal" evidence="11">
    <location>
        <begin position="144"/>
        <end position="227"/>
    </location>
</feature>
<feature type="binding site" evidence="9">
    <location>
        <position position="150"/>
    </location>
    <ligand>
        <name>Mn(2+)</name>
        <dbReference type="ChEBI" id="CHEBI:29035"/>
    </ligand>
</feature>
<dbReference type="NCBIfam" id="TIGR00243">
    <property type="entry name" value="Dxr"/>
    <property type="match status" value="1"/>
</dbReference>
<feature type="binding site" evidence="9">
    <location>
        <position position="123"/>
    </location>
    <ligand>
        <name>1-deoxy-D-xylulose 5-phosphate</name>
        <dbReference type="ChEBI" id="CHEBI:57792"/>
    </ligand>
</feature>
<feature type="binding site" evidence="9">
    <location>
        <position position="149"/>
    </location>
    <ligand>
        <name>1-deoxy-D-xylulose 5-phosphate</name>
        <dbReference type="ChEBI" id="CHEBI:57792"/>
    </ligand>
</feature>
<keyword evidence="14" id="KW-1185">Reference proteome</keyword>
<dbReference type="Proteomes" id="UP000683493">
    <property type="component" value="Chromosome"/>
</dbReference>
<feature type="binding site" evidence="9">
    <location>
        <position position="219"/>
    </location>
    <ligand>
        <name>1-deoxy-D-xylulose 5-phosphate</name>
        <dbReference type="ChEBI" id="CHEBI:57792"/>
    </ligand>
</feature>
<evidence type="ECO:0000256" key="9">
    <source>
        <dbReference type="HAMAP-Rule" id="MF_00183"/>
    </source>
</evidence>
<feature type="binding site" evidence="9">
    <location>
        <position position="215"/>
    </location>
    <ligand>
        <name>1-deoxy-D-xylulose 5-phosphate</name>
        <dbReference type="ChEBI" id="CHEBI:57792"/>
    </ligand>
</feature>
<feature type="binding site" evidence="9">
    <location>
        <position position="174"/>
    </location>
    <ligand>
        <name>1-deoxy-D-xylulose 5-phosphate</name>
        <dbReference type="ChEBI" id="CHEBI:57792"/>
    </ligand>
</feature>
<keyword evidence="6 9" id="KW-0464">Manganese</keyword>
<feature type="binding site" evidence="9">
    <location>
        <position position="219"/>
    </location>
    <ligand>
        <name>Mn(2+)</name>
        <dbReference type="ChEBI" id="CHEBI:29035"/>
    </ligand>
</feature>
<comment type="function">
    <text evidence="9">Catalyzes the NADPH-dependent rearrangement and reduction of 1-deoxy-D-xylulose-5-phosphate (DXP) to 2-C-methyl-D-erythritol 4-phosphate (MEP).</text>
</comment>
<reference evidence="13 14" key="1">
    <citation type="submission" date="2021-06" db="EMBL/GenBank/DDBJ databases">
        <title>Gemonas diversity in paddy soil.</title>
        <authorList>
            <person name="Liu G."/>
        </authorList>
    </citation>
    <scope>NUCLEOTIDE SEQUENCE [LARGE SCALE GENOMIC DNA]</scope>
    <source>
        <strain evidence="13 14">RG29</strain>
    </source>
</reference>
<feature type="binding site" evidence="9">
    <location>
        <position position="12"/>
    </location>
    <ligand>
        <name>NADPH</name>
        <dbReference type="ChEBI" id="CHEBI:57783"/>
    </ligand>
</feature>
<evidence type="ECO:0000256" key="5">
    <source>
        <dbReference type="ARBA" id="ARBA00023002"/>
    </source>
</evidence>
<proteinExistence type="inferred from homology"/>
<evidence type="ECO:0000256" key="3">
    <source>
        <dbReference type="ARBA" id="ARBA00022723"/>
    </source>
</evidence>
<feature type="domain" description="DXP reductoisomerase C-terminal" evidence="12">
    <location>
        <begin position="259"/>
        <end position="375"/>
    </location>
</feature>
<comment type="pathway">
    <text evidence="1 9">Isoprenoid biosynthesis; isopentenyl diphosphate biosynthesis via DXP pathway; isopentenyl diphosphate from 1-deoxy-D-xylulose 5-phosphate: step 1/6.</text>
</comment>
<feature type="binding site" evidence="9">
    <location>
        <position position="210"/>
    </location>
    <ligand>
        <name>1-deoxy-D-xylulose 5-phosphate</name>
        <dbReference type="ChEBI" id="CHEBI:57792"/>
    </ligand>
</feature>
<organism evidence="13 14">
    <name type="scientific">Geomonas diazotrophica</name>
    <dbReference type="NCBI Taxonomy" id="2843197"/>
    <lineage>
        <taxon>Bacteria</taxon>
        <taxon>Pseudomonadati</taxon>
        <taxon>Thermodesulfobacteriota</taxon>
        <taxon>Desulfuromonadia</taxon>
        <taxon>Geobacterales</taxon>
        <taxon>Geobacteraceae</taxon>
        <taxon>Geomonas</taxon>
    </lineage>
</organism>
<evidence type="ECO:0000313" key="13">
    <source>
        <dbReference type="EMBL" id="QWV98882.1"/>
    </source>
</evidence>
<feature type="binding site" evidence="9">
    <location>
        <position position="150"/>
    </location>
    <ligand>
        <name>1-deoxy-D-xylulose 5-phosphate</name>
        <dbReference type="ChEBI" id="CHEBI:57792"/>
    </ligand>
</feature>
<feature type="binding site" evidence="9">
    <location>
        <position position="36"/>
    </location>
    <ligand>
        <name>NADPH</name>
        <dbReference type="ChEBI" id="CHEBI:57783"/>
    </ligand>
</feature>
<feature type="binding site" evidence="9">
    <location>
        <position position="148"/>
    </location>
    <ligand>
        <name>Mn(2+)</name>
        <dbReference type="ChEBI" id="CHEBI:29035"/>
    </ligand>
</feature>
<accession>A0ABX8JMT2</accession>
<dbReference type="Pfam" id="PF13288">
    <property type="entry name" value="DXPR_C"/>
    <property type="match status" value="1"/>
</dbReference>
<keyword evidence="9" id="KW-0460">Magnesium</keyword>
<feature type="binding site" evidence="9">
    <location>
        <position position="122"/>
    </location>
    <ligand>
        <name>NADPH</name>
        <dbReference type="ChEBI" id="CHEBI:57783"/>
    </ligand>
</feature>
<dbReference type="GO" id="GO:0030604">
    <property type="term" value="F:1-deoxy-D-xylulose-5-phosphate reductoisomerase activity"/>
    <property type="evidence" value="ECO:0007669"/>
    <property type="project" value="UniProtKB-EC"/>
</dbReference>
<dbReference type="InterPro" id="IPR003821">
    <property type="entry name" value="DXP_reductoisomerase"/>
</dbReference>
<dbReference type="PANTHER" id="PTHR30525:SF0">
    <property type="entry name" value="1-DEOXY-D-XYLULOSE 5-PHOSPHATE REDUCTOISOMERASE, CHLOROPLASTIC"/>
    <property type="match status" value="1"/>
</dbReference>
<evidence type="ECO:0000259" key="12">
    <source>
        <dbReference type="Pfam" id="PF13288"/>
    </source>
</evidence>
<dbReference type="InterPro" id="IPR013512">
    <property type="entry name" value="DXP_reductoisomerase_N"/>
</dbReference>
<dbReference type="HAMAP" id="MF_00183">
    <property type="entry name" value="DXP_reductoisom"/>
    <property type="match status" value="1"/>
</dbReference>
<evidence type="ECO:0000256" key="7">
    <source>
        <dbReference type="ARBA" id="ARBA00023229"/>
    </source>
</evidence>
<dbReference type="Pfam" id="PF08436">
    <property type="entry name" value="DXP_redisom_C"/>
    <property type="match status" value="1"/>
</dbReference>
<dbReference type="PANTHER" id="PTHR30525">
    <property type="entry name" value="1-DEOXY-D-XYLULOSE 5-PHOSPHATE REDUCTOISOMERASE"/>
    <property type="match status" value="1"/>
</dbReference>
<dbReference type="EMBL" id="CP076724">
    <property type="protein sequence ID" value="QWV98882.1"/>
    <property type="molecule type" value="Genomic_DNA"/>
</dbReference>
<keyword evidence="5 9" id="KW-0560">Oxidoreductase</keyword>
<dbReference type="Pfam" id="PF02670">
    <property type="entry name" value="DXP_reductoisom"/>
    <property type="match status" value="1"/>
</dbReference>
<feature type="binding site" evidence="9">
    <location>
        <position position="203"/>
    </location>
    <ligand>
        <name>NADPH</name>
        <dbReference type="ChEBI" id="CHEBI:57783"/>
    </ligand>
</feature>
<evidence type="ECO:0000256" key="4">
    <source>
        <dbReference type="ARBA" id="ARBA00022857"/>
    </source>
</evidence>
<feature type="binding site" evidence="9">
    <location>
        <position position="10"/>
    </location>
    <ligand>
        <name>NADPH</name>
        <dbReference type="ChEBI" id="CHEBI:57783"/>
    </ligand>
</feature>